<feature type="binding site" evidence="1">
    <location>
        <position position="312"/>
    </location>
    <ligand>
        <name>2-oxoglutarate</name>
        <dbReference type="ChEBI" id="CHEBI:16810"/>
    </ligand>
</feature>
<feature type="binding site" evidence="1">
    <location>
        <position position="222"/>
    </location>
    <ligand>
        <name>2-oxoglutarate</name>
        <dbReference type="ChEBI" id="CHEBI:16810"/>
    </ligand>
</feature>
<dbReference type="EMBL" id="ML743596">
    <property type="protein sequence ID" value="KAE8135177.1"/>
    <property type="molecule type" value="Genomic_DNA"/>
</dbReference>
<dbReference type="InterPro" id="IPR005123">
    <property type="entry name" value="Oxoglu/Fe-dep_dioxygenase_dom"/>
</dbReference>
<feature type="binding site" evidence="1">
    <location>
        <position position="310"/>
    </location>
    <ligand>
        <name>2-oxoglutarate</name>
        <dbReference type="ChEBI" id="CHEBI:16810"/>
    </ligand>
</feature>
<organism evidence="4 5">
    <name type="scientific">Aspergillus pseudotamarii</name>
    <dbReference type="NCBI Taxonomy" id="132259"/>
    <lineage>
        <taxon>Eukaryota</taxon>
        <taxon>Fungi</taxon>
        <taxon>Dikarya</taxon>
        <taxon>Ascomycota</taxon>
        <taxon>Pezizomycotina</taxon>
        <taxon>Eurotiomycetes</taxon>
        <taxon>Eurotiomycetidae</taxon>
        <taxon>Eurotiales</taxon>
        <taxon>Aspergillaceae</taxon>
        <taxon>Aspergillus</taxon>
        <taxon>Aspergillus subgen. Circumdati</taxon>
    </lineage>
</organism>
<feature type="binding site" evidence="1">
    <location>
        <position position="237"/>
    </location>
    <ligand>
        <name>substrate</name>
    </ligand>
</feature>
<dbReference type="InterPro" id="IPR027450">
    <property type="entry name" value="AlkB-like"/>
</dbReference>
<dbReference type="PROSITE" id="PS51471">
    <property type="entry name" value="FE2OG_OXY"/>
    <property type="match status" value="1"/>
</dbReference>
<dbReference type="PANTHER" id="PTHR31573:SF1">
    <property type="entry name" value="DNA OXIDATIVE DEMETHYLASE ALKBH2"/>
    <property type="match status" value="1"/>
</dbReference>
<dbReference type="Gene3D" id="2.60.120.590">
    <property type="entry name" value="Alpha-ketoglutarate-dependent dioxygenase AlkB-like"/>
    <property type="match status" value="1"/>
</dbReference>
<dbReference type="PANTHER" id="PTHR31573">
    <property type="entry name" value="ALPHA-KETOGLUTARATE-DEPENDENT DIOXYGENASE ALKB HOMOLOG 2"/>
    <property type="match status" value="1"/>
</dbReference>
<dbReference type="AlphaFoldDB" id="A0A5N6SMR0"/>
<name>A0A5N6SMR0_ASPPS</name>
<dbReference type="OrthoDB" id="545910at2759"/>
<feature type="binding site" evidence="1">
    <location>
        <position position="294"/>
    </location>
    <ligand>
        <name>2-oxoglutarate</name>
        <dbReference type="ChEBI" id="CHEBI:16810"/>
    </ligand>
</feature>
<evidence type="ECO:0000313" key="4">
    <source>
        <dbReference type="EMBL" id="KAE8135177.1"/>
    </source>
</evidence>
<feature type="binding site" evidence="1">
    <location>
        <position position="306"/>
    </location>
    <ligand>
        <name>2-oxoglutarate</name>
        <dbReference type="ChEBI" id="CHEBI:16810"/>
    </ligand>
</feature>
<accession>A0A5N6SMR0</accession>
<dbReference type="SUPFAM" id="SSF51197">
    <property type="entry name" value="Clavaminate synthase-like"/>
    <property type="match status" value="1"/>
</dbReference>
<dbReference type="GeneID" id="43646791"/>
<feature type="compositionally biased region" description="Basic and acidic residues" evidence="2">
    <location>
        <begin position="39"/>
        <end position="52"/>
    </location>
</feature>
<dbReference type="GO" id="GO:0035516">
    <property type="term" value="F:broad specificity oxidative DNA demethylase activity"/>
    <property type="evidence" value="ECO:0007669"/>
    <property type="project" value="TreeGrafter"/>
</dbReference>
<dbReference type="InterPro" id="IPR032852">
    <property type="entry name" value="ALKBH2"/>
</dbReference>
<feature type="domain" description="Fe2OG dioxygenase" evidence="3">
    <location>
        <begin position="215"/>
        <end position="315"/>
    </location>
</feature>
<sequence>MSKRIQSFFQPIPKKPKLEPSSPDPSQPSNPLNIQHQLHQQEQEQQEEKQEEQPPPPPTNHQTYPFPIPNLPPHLSKALTNISTALNPPKPITNHPHLDLLYFQPLLPPQTANTLFHFLRTSLPFYKVQYTIRRGKTPTKITTPRFTTVFGVDATSTFTTSTSTTTPTPTPTLLDTKTHNPIPKSKYKCHPRPIPPCLDHLRQVIQSVTKTPQDYYNFILINYYASNTDSISYHSDDERFLGPNPSIASLSLGAKRDFLLKHKPGVEAGPPLKFPLASGDMVVMRGETQANWLHSIPKRAGESEGRINVTFRRALVVGGTENYYRYNVGDGGVWRWNDTKGRMVSVDEEGEGIGSE</sequence>
<dbReference type="RefSeq" id="XP_031911240.1">
    <property type="nucleotide sequence ID" value="XM_032062581.1"/>
</dbReference>
<evidence type="ECO:0000313" key="5">
    <source>
        <dbReference type="Proteomes" id="UP000325672"/>
    </source>
</evidence>
<proteinExistence type="predicted"/>
<feature type="binding site" evidence="1">
    <location>
        <position position="224"/>
    </location>
    <ligand>
        <name>2-oxoglutarate</name>
        <dbReference type="ChEBI" id="CHEBI:16810"/>
    </ligand>
</feature>
<evidence type="ECO:0000256" key="2">
    <source>
        <dbReference type="SAM" id="MobiDB-lite"/>
    </source>
</evidence>
<reference evidence="4 5" key="1">
    <citation type="submission" date="2019-04" db="EMBL/GenBank/DDBJ databases">
        <title>Friends and foes A comparative genomics study of 23 Aspergillus species from section Flavi.</title>
        <authorList>
            <consortium name="DOE Joint Genome Institute"/>
            <person name="Kjaerbolling I."/>
            <person name="Vesth T."/>
            <person name="Frisvad J.C."/>
            <person name="Nybo J.L."/>
            <person name="Theobald S."/>
            <person name="Kildgaard S."/>
            <person name="Isbrandt T."/>
            <person name="Kuo A."/>
            <person name="Sato A."/>
            <person name="Lyhne E.K."/>
            <person name="Kogle M.E."/>
            <person name="Wiebenga A."/>
            <person name="Kun R.S."/>
            <person name="Lubbers R.J."/>
            <person name="Makela M.R."/>
            <person name="Barry K."/>
            <person name="Chovatia M."/>
            <person name="Clum A."/>
            <person name="Daum C."/>
            <person name="Haridas S."/>
            <person name="He G."/>
            <person name="LaButti K."/>
            <person name="Lipzen A."/>
            <person name="Mondo S."/>
            <person name="Riley R."/>
            <person name="Salamov A."/>
            <person name="Simmons B.A."/>
            <person name="Magnuson J.K."/>
            <person name="Henrissat B."/>
            <person name="Mortensen U.H."/>
            <person name="Larsen T.O."/>
            <person name="Devries R.P."/>
            <person name="Grigoriev I.V."/>
            <person name="Machida M."/>
            <person name="Baker S.E."/>
            <person name="Andersen M.R."/>
        </authorList>
    </citation>
    <scope>NUCLEOTIDE SEQUENCE [LARGE SCALE GENOMIC DNA]</scope>
    <source>
        <strain evidence="4 5">CBS 117625</strain>
    </source>
</reference>
<dbReference type="GO" id="GO:0008198">
    <property type="term" value="F:ferrous iron binding"/>
    <property type="evidence" value="ECO:0007669"/>
    <property type="project" value="TreeGrafter"/>
</dbReference>
<keyword evidence="5" id="KW-1185">Reference proteome</keyword>
<evidence type="ECO:0000256" key="1">
    <source>
        <dbReference type="PIRSR" id="PIRSR632852-1"/>
    </source>
</evidence>
<feature type="region of interest" description="Disordered" evidence="2">
    <location>
        <begin position="159"/>
        <end position="182"/>
    </location>
</feature>
<evidence type="ECO:0000259" key="3">
    <source>
        <dbReference type="PROSITE" id="PS51471"/>
    </source>
</evidence>
<gene>
    <name evidence="4" type="ORF">BDV38DRAFT_294822</name>
</gene>
<dbReference type="GO" id="GO:0051747">
    <property type="term" value="F:cytosine C-5 DNA demethylase activity"/>
    <property type="evidence" value="ECO:0007669"/>
    <property type="project" value="TreeGrafter"/>
</dbReference>
<dbReference type="Proteomes" id="UP000325672">
    <property type="component" value="Unassembled WGS sequence"/>
</dbReference>
<feature type="region of interest" description="Disordered" evidence="2">
    <location>
        <begin position="1"/>
        <end position="75"/>
    </location>
</feature>
<protein>
    <recommendedName>
        <fullName evidence="3">Fe2OG dioxygenase domain-containing protein</fullName>
    </recommendedName>
</protein>
<dbReference type="InterPro" id="IPR037151">
    <property type="entry name" value="AlkB-like_sf"/>
</dbReference>
<dbReference type="GO" id="GO:0006307">
    <property type="term" value="P:DNA alkylation repair"/>
    <property type="evidence" value="ECO:0007669"/>
    <property type="project" value="TreeGrafter"/>
</dbReference>
<feature type="binding site" evidence="1">
    <location>
        <position position="234"/>
    </location>
    <ligand>
        <name>2-oxoglutarate</name>
        <dbReference type="ChEBI" id="CHEBI:16810"/>
    </ligand>
</feature>
<dbReference type="Pfam" id="PF13532">
    <property type="entry name" value="2OG-FeII_Oxy_2"/>
    <property type="match status" value="1"/>
</dbReference>